<evidence type="ECO:0000313" key="6">
    <source>
        <dbReference type="EMBL" id="TWI66209.1"/>
    </source>
</evidence>
<dbReference type="Pfam" id="PF07702">
    <property type="entry name" value="UTRA"/>
    <property type="match status" value="1"/>
</dbReference>
<evidence type="ECO:0000256" key="2">
    <source>
        <dbReference type="ARBA" id="ARBA00023125"/>
    </source>
</evidence>
<dbReference type="GO" id="GO:0045892">
    <property type="term" value="P:negative regulation of DNA-templated transcription"/>
    <property type="evidence" value="ECO:0007669"/>
    <property type="project" value="UniProtKB-UniRule"/>
</dbReference>
<dbReference type="Gene3D" id="1.10.10.10">
    <property type="entry name" value="Winged helix-like DNA-binding domain superfamily/Winged helix DNA-binding domain"/>
    <property type="match status" value="1"/>
</dbReference>
<dbReference type="InterPro" id="IPR000524">
    <property type="entry name" value="Tscrpt_reg_HTH_GntR"/>
</dbReference>
<dbReference type="InterPro" id="IPR036390">
    <property type="entry name" value="WH_DNA-bd_sf"/>
</dbReference>
<dbReference type="PRINTS" id="PR00035">
    <property type="entry name" value="HTHGNTR"/>
</dbReference>
<dbReference type="SUPFAM" id="SSF64288">
    <property type="entry name" value="Chorismate lyase-like"/>
    <property type="match status" value="1"/>
</dbReference>
<keyword evidence="2" id="KW-0238">DNA-binding</keyword>
<dbReference type="InterPro" id="IPR036388">
    <property type="entry name" value="WH-like_DNA-bd_sf"/>
</dbReference>
<dbReference type="Gene3D" id="3.40.1410.10">
    <property type="entry name" value="Chorismate lyase-like"/>
    <property type="match status" value="1"/>
</dbReference>
<dbReference type="GO" id="GO:0003677">
    <property type="term" value="F:DNA binding"/>
    <property type="evidence" value="ECO:0007669"/>
    <property type="project" value="UniProtKB-UniRule"/>
</dbReference>
<dbReference type="Proteomes" id="UP000318431">
    <property type="component" value="Unassembled WGS sequence"/>
</dbReference>
<feature type="domain" description="HTH gntR-type" evidence="5">
    <location>
        <begin position="10"/>
        <end position="78"/>
    </location>
</feature>
<comment type="caution">
    <text evidence="6">The sequence shown here is derived from an EMBL/GenBank/DDBJ whole genome shotgun (WGS) entry which is preliminary data.</text>
</comment>
<gene>
    <name evidence="6" type="ORF">IP91_02021</name>
</gene>
<keyword evidence="3" id="KW-0804">Transcription</keyword>
<dbReference type="PANTHER" id="PTHR44846">
    <property type="entry name" value="MANNOSYL-D-GLYCERATE TRANSPORT/METABOLISM SYSTEM REPRESSOR MNGR-RELATED"/>
    <property type="match status" value="1"/>
</dbReference>
<evidence type="ECO:0000313" key="7">
    <source>
        <dbReference type="Proteomes" id="UP000318431"/>
    </source>
</evidence>
<dbReference type="PROSITE" id="PS50949">
    <property type="entry name" value="HTH_GNTR"/>
    <property type="match status" value="1"/>
</dbReference>
<dbReference type="GO" id="GO:0006547">
    <property type="term" value="P:L-histidine metabolic process"/>
    <property type="evidence" value="ECO:0007669"/>
    <property type="project" value="UniProtKB-UniRule"/>
</dbReference>
<dbReference type="FunFam" id="1.10.10.10:FF:000079">
    <property type="entry name" value="GntR family transcriptional regulator"/>
    <property type="match status" value="1"/>
</dbReference>
<name>A0A562RAW1_9BURK</name>
<dbReference type="EMBL" id="VLLB01000003">
    <property type="protein sequence ID" value="TWI66209.1"/>
    <property type="molecule type" value="Genomic_DNA"/>
</dbReference>
<evidence type="ECO:0000256" key="3">
    <source>
        <dbReference type="ARBA" id="ARBA00023163"/>
    </source>
</evidence>
<dbReference type="CDD" id="cd07377">
    <property type="entry name" value="WHTH_GntR"/>
    <property type="match status" value="1"/>
</dbReference>
<dbReference type="AlphaFoldDB" id="A0A562RAW1"/>
<keyword evidence="1" id="KW-0805">Transcription regulation</keyword>
<evidence type="ECO:0000256" key="1">
    <source>
        <dbReference type="ARBA" id="ARBA00023015"/>
    </source>
</evidence>
<dbReference type="SMART" id="SM00866">
    <property type="entry name" value="UTRA"/>
    <property type="match status" value="1"/>
</dbReference>
<dbReference type="InterPro" id="IPR011663">
    <property type="entry name" value="UTRA"/>
</dbReference>
<dbReference type="GO" id="GO:0003700">
    <property type="term" value="F:DNA-binding transcription factor activity"/>
    <property type="evidence" value="ECO:0007669"/>
    <property type="project" value="UniProtKB-UniRule"/>
</dbReference>
<dbReference type="InterPro" id="IPR010248">
    <property type="entry name" value="His_ut_repres"/>
</dbReference>
<keyword evidence="7" id="KW-1185">Reference proteome</keyword>
<dbReference type="InterPro" id="IPR050679">
    <property type="entry name" value="Bact_HTH_transcr_reg"/>
</dbReference>
<organism evidence="6 7">
    <name type="scientific">Pseudoduganella lurida</name>
    <dbReference type="NCBI Taxonomy" id="1036180"/>
    <lineage>
        <taxon>Bacteria</taxon>
        <taxon>Pseudomonadati</taxon>
        <taxon>Pseudomonadota</taxon>
        <taxon>Betaproteobacteria</taxon>
        <taxon>Burkholderiales</taxon>
        <taxon>Oxalobacteraceae</taxon>
        <taxon>Telluria group</taxon>
        <taxon>Pseudoduganella</taxon>
    </lineage>
</organism>
<evidence type="ECO:0000256" key="4">
    <source>
        <dbReference type="NCBIfam" id="TIGR02018"/>
    </source>
</evidence>
<reference evidence="6 7" key="1">
    <citation type="journal article" date="2015" name="Stand. Genomic Sci.">
        <title>Genomic Encyclopedia of Bacterial and Archaeal Type Strains, Phase III: the genomes of soil and plant-associated and newly described type strains.</title>
        <authorList>
            <person name="Whitman W.B."/>
            <person name="Woyke T."/>
            <person name="Klenk H.P."/>
            <person name="Zhou Y."/>
            <person name="Lilburn T.G."/>
            <person name="Beck B.J."/>
            <person name="De Vos P."/>
            <person name="Vandamme P."/>
            <person name="Eisen J.A."/>
            <person name="Garrity G."/>
            <person name="Hugenholtz P."/>
            <person name="Kyrpides N.C."/>
        </authorList>
    </citation>
    <scope>NUCLEOTIDE SEQUENCE [LARGE SCALE GENOMIC DNA]</scope>
    <source>
        <strain evidence="6 7">CGMCC 1.10822</strain>
    </source>
</reference>
<dbReference type="RefSeq" id="WP_145648854.1">
    <property type="nucleotide sequence ID" value="NZ_VLLB01000003.1"/>
</dbReference>
<dbReference type="Pfam" id="PF00392">
    <property type="entry name" value="GntR"/>
    <property type="match status" value="1"/>
</dbReference>
<proteinExistence type="predicted"/>
<accession>A0A562RAW1</accession>
<dbReference type="PANTHER" id="PTHR44846:SF16">
    <property type="entry name" value="TRANSCRIPTIONAL REGULATOR PHNF-RELATED"/>
    <property type="match status" value="1"/>
</dbReference>
<dbReference type="SUPFAM" id="SSF46785">
    <property type="entry name" value="Winged helix' DNA-binding domain"/>
    <property type="match status" value="1"/>
</dbReference>
<sequence>MEAQRDGTDTPIFQQIKDFLTAQIAAGHWKEGDVIPSEQALVRQFGVSRMTVNRAVRELTAEAVLTRRQGAGTYVAPQKVQATLLEIRSIADEVRARGHTHRSTLQLLEGGRANELLAKQFDLPAGHALYHSVIVHFENGVPIQVEDRWVNPQCAPAYLDQDFTRITPSEYLVTAAPLQGATYSVEALAAPREIAALLAMDARQPCLVLRRQTRSGGQVASIVTMWHPGHRYQFAGNVA</sequence>
<dbReference type="SMART" id="SM00345">
    <property type="entry name" value="HTH_GNTR"/>
    <property type="match status" value="1"/>
</dbReference>
<evidence type="ECO:0000259" key="5">
    <source>
        <dbReference type="PROSITE" id="PS50949"/>
    </source>
</evidence>
<dbReference type="OrthoDB" id="9808698at2"/>
<protein>
    <recommendedName>
        <fullName evidence="4">Histidine utilization repressor</fullName>
    </recommendedName>
</protein>
<dbReference type="NCBIfam" id="TIGR02018">
    <property type="entry name" value="his_ut_repres"/>
    <property type="match status" value="1"/>
</dbReference>
<dbReference type="InterPro" id="IPR028978">
    <property type="entry name" value="Chorismate_lyase_/UTRA_dom_sf"/>
</dbReference>